<proteinExistence type="predicted"/>
<reference evidence="1 2" key="1">
    <citation type="submission" date="2018-06" db="EMBL/GenBank/DDBJ databases">
        <authorList>
            <consortium name="Pathogen Informatics"/>
            <person name="Doyle S."/>
        </authorList>
    </citation>
    <scope>NUCLEOTIDE SEQUENCE [LARGE SCALE GENOMIC DNA]</scope>
    <source>
        <strain evidence="1 2">NCTC12714</strain>
    </source>
</reference>
<name>A0A099U186_9HELI</name>
<accession>A0A099U186</accession>
<evidence type="ECO:0000313" key="1">
    <source>
        <dbReference type="EMBL" id="STQ86833.1"/>
    </source>
</evidence>
<dbReference type="EMBL" id="UGJE01000002">
    <property type="protein sequence ID" value="STQ86833.1"/>
    <property type="molecule type" value="Genomic_DNA"/>
</dbReference>
<gene>
    <name evidence="1" type="ORF">NCTC12714_01644</name>
</gene>
<organism evidence="1 2">
    <name type="scientific">Helicobacter muridarum</name>
    <dbReference type="NCBI Taxonomy" id="216"/>
    <lineage>
        <taxon>Bacteria</taxon>
        <taxon>Pseudomonadati</taxon>
        <taxon>Campylobacterota</taxon>
        <taxon>Epsilonproteobacteria</taxon>
        <taxon>Campylobacterales</taxon>
        <taxon>Helicobacteraceae</taxon>
        <taxon>Helicobacter</taxon>
    </lineage>
</organism>
<dbReference type="AlphaFoldDB" id="A0A099U186"/>
<sequence length="77" mass="9214">MLSLSEEVQREKVFRENIKNYTKDYDFKEIITKQHLETNIKNAKEINSQNKKQRQTPYTEVVDLVERLQELVGDKNS</sequence>
<keyword evidence="2" id="KW-1185">Reference proteome</keyword>
<evidence type="ECO:0000313" key="2">
    <source>
        <dbReference type="Proteomes" id="UP000255139"/>
    </source>
</evidence>
<protein>
    <submittedName>
        <fullName evidence="1">Uncharacterized protein</fullName>
    </submittedName>
</protein>
<dbReference type="Proteomes" id="UP000255139">
    <property type="component" value="Unassembled WGS sequence"/>
</dbReference>